<dbReference type="EMBL" id="VTWH01000005">
    <property type="protein sequence ID" value="KAA0968432.1"/>
    <property type="molecule type" value="Genomic_DNA"/>
</dbReference>
<dbReference type="Proteomes" id="UP000324738">
    <property type="component" value="Unassembled WGS sequence"/>
</dbReference>
<feature type="domain" description="DUF3597" evidence="2">
    <location>
        <begin position="3"/>
        <end position="143"/>
    </location>
</feature>
<gene>
    <name evidence="3" type="ORF">FPY71_16170</name>
</gene>
<sequence length="148" mass="15207">MGIFDRIKNAIFGEAQAAPAESAETAAPVEHTTSAPAASAAPAGLSPASSASVAPDAMAATPAAVDVSAIMDQAVAKSGQKLDWRHSIVDLMKALGLDSSLTARKELASEFNYTGDMSDSATMNIWLHKVLLKKLAENGGTVPAELLD</sequence>
<evidence type="ECO:0000259" key="2">
    <source>
        <dbReference type="Pfam" id="PF12200"/>
    </source>
</evidence>
<dbReference type="SUPFAM" id="SSF158634">
    <property type="entry name" value="RPA2825-like"/>
    <property type="match status" value="1"/>
</dbReference>
<dbReference type="AlphaFoldDB" id="A0A5B0DR20"/>
<reference evidence="3 4" key="1">
    <citation type="submission" date="2019-08" db="EMBL/GenBank/DDBJ databases">
        <title>Aureimonas fodiniaquatilis sp. nov., isolated from a coal mine wastewater.</title>
        <authorList>
            <person name="Kim W."/>
        </authorList>
    </citation>
    <scope>NUCLEOTIDE SEQUENCE [LARGE SCALE GENOMIC DNA]</scope>
    <source>
        <strain evidence="3 4">CAU 1482</strain>
    </source>
</reference>
<evidence type="ECO:0000313" key="3">
    <source>
        <dbReference type="EMBL" id="KAA0968432.1"/>
    </source>
</evidence>
<protein>
    <submittedName>
        <fullName evidence="3">DUF3597 domain-containing protein</fullName>
    </submittedName>
</protein>
<evidence type="ECO:0000256" key="1">
    <source>
        <dbReference type="SAM" id="MobiDB-lite"/>
    </source>
</evidence>
<dbReference type="OrthoDB" id="9812045at2"/>
<dbReference type="InterPro" id="IPR022016">
    <property type="entry name" value="DUF3597"/>
</dbReference>
<name>A0A5B0DR20_9HYPH</name>
<organism evidence="3 4">
    <name type="scientific">Aureimonas fodinaquatilis</name>
    <dbReference type="NCBI Taxonomy" id="2565783"/>
    <lineage>
        <taxon>Bacteria</taxon>
        <taxon>Pseudomonadati</taxon>
        <taxon>Pseudomonadota</taxon>
        <taxon>Alphaproteobacteria</taxon>
        <taxon>Hyphomicrobiales</taxon>
        <taxon>Aurantimonadaceae</taxon>
        <taxon>Aureimonas</taxon>
    </lineage>
</organism>
<proteinExistence type="predicted"/>
<dbReference type="Pfam" id="PF12200">
    <property type="entry name" value="DUF3597"/>
    <property type="match status" value="1"/>
</dbReference>
<accession>A0A5B0DR20</accession>
<feature type="region of interest" description="Disordered" evidence="1">
    <location>
        <begin position="18"/>
        <end position="46"/>
    </location>
</feature>
<dbReference type="RefSeq" id="WP_149301381.1">
    <property type="nucleotide sequence ID" value="NZ_VTWH01000005.1"/>
</dbReference>
<evidence type="ECO:0000313" key="4">
    <source>
        <dbReference type="Proteomes" id="UP000324738"/>
    </source>
</evidence>
<comment type="caution">
    <text evidence="3">The sequence shown here is derived from an EMBL/GenBank/DDBJ whole genome shotgun (WGS) entry which is preliminary data.</text>
</comment>
<keyword evidence="4" id="KW-1185">Reference proteome</keyword>